<keyword evidence="2" id="KW-1185">Reference proteome</keyword>
<dbReference type="Proteomes" id="UP000476055">
    <property type="component" value="Unassembled WGS sequence"/>
</dbReference>
<evidence type="ECO:0000313" key="2">
    <source>
        <dbReference type="Proteomes" id="UP000476055"/>
    </source>
</evidence>
<comment type="caution">
    <text evidence="1">The sequence shown here is derived from an EMBL/GenBank/DDBJ whole genome shotgun (WGS) entry which is preliminary data.</text>
</comment>
<dbReference type="AlphaFoldDB" id="A0A6L5YEY5"/>
<name>A0A6L5YEY5_9FIRM</name>
<gene>
    <name evidence="1" type="ORF">FYJ59_01185</name>
</gene>
<sequence>MDATTFNIGICEMSADLFVQSVKKGYDSKDFIEKLMKSETAKHLYNKTDTQMWLGSNYIIETLEQEVQIKKGKLYPEDLMSWIGYLFACWNFTYKDDTPKDMIEQASVDVLTLEYQGLHVLSFEDAIRELKNIYNEKQSK</sequence>
<dbReference type="RefSeq" id="WP_154494928.1">
    <property type="nucleotide sequence ID" value="NZ_DAWCKG010000180.1"/>
</dbReference>
<reference evidence="1 2" key="1">
    <citation type="submission" date="2019-08" db="EMBL/GenBank/DDBJ databases">
        <title>In-depth cultivation of the pig gut microbiome towards novel bacterial diversity and tailored functional studies.</title>
        <authorList>
            <person name="Wylensek D."/>
            <person name="Hitch T.C.A."/>
            <person name="Clavel T."/>
        </authorList>
    </citation>
    <scope>NUCLEOTIDE SEQUENCE [LARGE SCALE GENOMIC DNA]</scope>
    <source>
        <strain evidence="1 2">WCA3-601-WT-6H</strain>
    </source>
</reference>
<protein>
    <submittedName>
        <fullName evidence="1">Uncharacterized protein</fullName>
    </submittedName>
</protein>
<evidence type="ECO:0000313" key="1">
    <source>
        <dbReference type="EMBL" id="MST56876.1"/>
    </source>
</evidence>
<dbReference type="EMBL" id="VUMU01000001">
    <property type="protein sequence ID" value="MST56876.1"/>
    <property type="molecule type" value="Genomic_DNA"/>
</dbReference>
<proteinExistence type="predicted"/>
<organism evidence="1 2">
    <name type="scientific">Waltera intestinalis</name>
    <dbReference type="NCBI Taxonomy" id="2606635"/>
    <lineage>
        <taxon>Bacteria</taxon>
        <taxon>Bacillati</taxon>
        <taxon>Bacillota</taxon>
        <taxon>Clostridia</taxon>
        <taxon>Lachnospirales</taxon>
        <taxon>Lachnospiraceae</taxon>
        <taxon>Waltera</taxon>
    </lineage>
</organism>
<accession>A0A6L5YEY5</accession>